<keyword evidence="5" id="KW-1185">Reference proteome</keyword>
<sequence>MGKSKSKSKRKPIPLVRPLKSRKLARTITTQFHVLTHARSSLPPSATAELKEIDDKLEELGGRKSYQEASQLNTSVFSTSKWVVGRLGAMGILEGKVLEETSTKKPKKLKRRPISVLEVGCINTQLQDASRKPGVRMNVRSIDLRSTSSQVEVADFNALPIEEEEERYDAIVCSMVINCVPTAVSRGEMLTRLRRFTKVGGVVFLMLPLMCVNRSKYLDKPGFTGMLEDLKFEVREVKETPKILFYTLIKKEGDVFIKPQWRKVKERKGGGGKKYTGNEFAVCFEEAAVEGGGEVKKGTNNEGG</sequence>
<dbReference type="Pfam" id="PF11968">
    <property type="entry name" value="Bmt2"/>
    <property type="match status" value="1"/>
</dbReference>
<dbReference type="PANTHER" id="PTHR21008:SF1">
    <property type="entry name" value="25S RRNA (ADENINE(2142)-N(1))-METHYLTRANSFERASE"/>
    <property type="match status" value="1"/>
</dbReference>
<dbReference type="EMBL" id="BRYA01000576">
    <property type="protein sequence ID" value="GMI23864.1"/>
    <property type="molecule type" value="Genomic_DNA"/>
</dbReference>
<evidence type="ECO:0000313" key="5">
    <source>
        <dbReference type="Proteomes" id="UP001165065"/>
    </source>
</evidence>
<dbReference type="GO" id="GO:0005730">
    <property type="term" value="C:nucleolus"/>
    <property type="evidence" value="ECO:0007669"/>
    <property type="project" value="TreeGrafter"/>
</dbReference>
<proteinExistence type="predicted"/>
<gene>
    <name evidence="4" type="ORF">TrCOL_g4462</name>
</gene>
<keyword evidence="3" id="KW-0949">S-adenosyl-L-methionine</keyword>
<organism evidence="4 5">
    <name type="scientific">Triparma columacea</name>
    <dbReference type="NCBI Taxonomy" id="722753"/>
    <lineage>
        <taxon>Eukaryota</taxon>
        <taxon>Sar</taxon>
        <taxon>Stramenopiles</taxon>
        <taxon>Ochrophyta</taxon>
        <taxon>Bolidophyceae</taxon>
        <taxon>Parmales</taxon>
        <taxon>Triparmaceae</taxon>
        <taxon>Triparma</taxon>
    </lineage>
</organism>
<dbReference type="OrthoDB" id="5954793at2759"/>
<dbReference type="CDD" id="cd02440">
    <property type="entry name" value="AdoMet_MTases"/>
    <property type="match status" value="1"/>
</dbReference>
<evidence type="ECO:0000313" key="4">
    <source>
        <dbReference type="EMBL" id="GMI23864.1"/>
    </source>
</evidence>
<evidence type="ECO:0008006" key="6">
    <source>
        <dbReference type="Google" id="ProtNLM"/>
    </source>
</evidence>
<dbReference type="InterPro" id="IPR021867">
    <property type="entry name" value="Bmt2/SAMTOR"/>
</dbReference>
<dbReference type="SUPFAM" id="SSF53335">
    <property type="entry name" value="S-adenosyl-L-methionine-dependent methyltransferases"/>
    <property type="match status" value="1"/>
</dbReference>
<reference evidence="5" key="1">
    <citation type="journal article" date="2023" name="Commun. Biol.">
        <title>Genome analysis of Parmales, the sister group of diatoms, reveals the evolutionary specialization of diatoms from phago-mixotrophs to photoautotrophs.</title>
        <authorList>
            <person name="Ban H."/>
            <person name="Sato S."/>
            <person name="Yoshikawa S."/>
            <person name="Yamada K."/>
            <person name="Nakamura Y."/>
            <person name="Ichinomiya M."/>
            <person name="Sato N."/>
            <person name="Blanc-Mathieu R."/>
            <person name="Endo H."/>
            <person name="Kuwata A."/>
            <person name="Ogata H."/>
        </authorList>
    </citation>
    <scope>NUCLEOTIDE SEQUENCE [LARGE SCALE GENOMIC DNA]</scope>
</reference>
<protein>
    <recommendedName>
        <fullName evidence="6">25S rRNA adenine-N(1) methyltransferase</fullName>
    </recommendedName>
</protein>
<keyword evidence="1" id="KW-0489">Methyltransferase</keyword>
<dbReference type="InterPro" id="IPR029063">
    <property type="entry name" value="SAM-dependent_MTases_sf"/>
</dbReference>
<accession>A0A9W7FYS7</accession>
<keyword evidence="2" id="KW-0808">Transferase</keyword>
<dbReference type="Proteomes" id="UP001165065">
    <property type="component" value="Unassembled WGS sequence"/>
</dbReference>
<dbReference type="GO" id="GO:0016433">
    <property type="term" value="F:rRNA (adenine) methyltransferase activity"/>
    <property type="evidence" value="ECO:0007669"/>
    <property type="project" value="TreeGrafter"/>
</dbReference>
<evidence type="ECO:0000256" key="2">
    <source>
        <dbReference type="ARBA" id="ARBA00022679"/>
    </source>
</evidence>
<evidence type="ECO:0000256" key="3">
    <source>
        <dbReference type="ARBA" id="ARBA00022691"/>
    </source>
</evidence>
<evidence type="ECO:0000256" key="1">
    <source>
        <dbReference type="ARBA" id="ARBA00022603"/>
    </source>
</evidence>
<dbReference type="PANTHER" id="PTHR21008">
    <property type="entry name" value="S-ADENOSYLMETHIONINE SENSOR UPSTREAM OF MTORC1-RELATED"/>
    <property type="match status" value="1"/>
</dbReference>
<dbReference type="AlphaFoldDB" id="A0A9W7FYS7"/>
<dbReference type="Gene3D" id="3.40.50.150">
    <property type="entry name" value="Vaccinia Virus protein VP39"/>
    <property type="match status" value="1"/>
</dbReference>
<name>A0A9W7FYS7_9STRA</name>
<comment type="caution">
    <text evidence="4">The sequence shown here is derived from an EMBL/GenBank/DDBJ whole genome shotgun (WGS) entry which is preliminary data.</text>
</comment>